<proteinExistence type="predicted"/>
<protein>
    <submittedName>
        <fullName evidence="2">Uncharacterized protein</fullName>
    </submittedName>
</protein>
<dbReference type="EMBL" id="JABFTP020000103">
    <property type="protein sequence ID" value="KAL3278179.1"/>
    <property type="molecule type" value="Genomic_DNA"/>
</dbReference>
<dbReference type="Proteomes" id="UP001516400">
    <property type="component" value="Unassembled WGS sequence"/>
</dbReference>
<evidence type="ECO:0000256" key="1">
    <source>
        <dbReference type="SAM" id="MobiDB-lite"/>
    </source>
</evidence>
<evidence type="ECO:0000313" key="2">
    <source>
        <dbReference type="EMBL" id="KAL3278179.1"/>
    </source>
</evidence>
<evidence type="ECO:0000313" key="3">
    <source>
        <dbReference type="Proteomes" id="UP001516400"/>
    </source>
</evidence>
<organism evidence="2 3">
    <name type="scientific">Cryptolaemus montrouzieri</name>
    <dbReference type="NCBI Taxonomy" id="559131"/>
    <lineage>
        <taxon>Eukaryota</taxon>
        <taxon>Metazoa</taxon>
        <taxon>Ecdysozoa</taxon>
        <taxon>Arthropoda</taxon>
        <taxon>Hexapoda</taxon>
        <taxon>Insecta</taxon>
        <taxon>Pterygota</taxon>
        <taxon>Neoptera</taxon>
        <taxon>Endopterygota</taxon>
        <taxon>Coleoptera</taxon>
        <taxon>Polyphaga</taxon>
        <taxon>Cucujiformia</taxon>
        <taxon>Coccinelloidea</taxon>
        <taxon>Coccinellidae</taxon>
        <taxon>Scymninae</taxon>
        <taxon>Scymnini</taxon>
        <taxon>Cryptolaemus</taxon>
    </lineage>
</organism>
<feature type="region of interest" description="Disordered" evidence="1">
    <location>
        <begin position="1"/>
        <end position="32"/>
    </location>
</feature>
<sequence length="71" mass="8226">NRREKMDVPAGKSVVSNPLGENKHTENEEIDNDEMDIEEIEYAEINSKENHSRIWLAENNAAVRNAEIDFR</sequence>
<dbReference type="AlphaFoldDB" id="A0ABD2NI06"/>
<gene>
    <name evidence="2" type="ORF">HHI36_013520</name>
</gene>
<name>A0ABD2NI06_9CUCU</name>
<feature type="non-terminal residue" evidence="2">
    <location>
        <position position="1"/>
    </location>
</feature>
<keyword evidence="3" id="KW-1185">Reference proteome</keyword>
<dbReference type="PROSITE" id="PS00387">
    <property type="entry name" value="PPASE"/>
    <property type="match status" value="1"/>
</dbReference>
<accession>A0ABD2NI06</accession>
<reference evidence="2 3" key="1">
    <citation type="journal article" date="2021" name="BMC Biol.">
        <title>Horizontally acquired antibacterial genes associated with adaptive radiation of ladybird beetles.</title>
        <authorList>
            <person name="Li H.S."/>
            <person name="Tang X.F."/>
            <person name="Huang Y.H."/>
            <person name="Xu Z.Y."/>
            <person name="Chen M.L."/>
            <person name="Du X.Y."/>
            <person name="Qiu B.Y."/>
            <person name="Chen P.T."/>
            <person name="Zhang W."/>
            <person name="Slipinski A."/>
            <person name="Escalona H.E."/>
            <person name="Waterhouse R.M."/>
            <person name="Zwick A."/>
            <person name="Pang H."/>
        </authorList>
    </citation>
    <scope>NUCLEOTIDE SEQUENCE [LARGE SCALE GENOMIC DNA]</scope>
    <source>
        <strain evidence="2">SYSU2018</strain>
    </source>
</reference>
<comment type="caution">
    <text evidence="2">The sequence shown here is derived from an EMBL/GenBank/DDBJ whole genome shotgun (WGS) entry which is preliminary data.</text>
</comment>